<comment type="caution">
    <text evidence="3">The sequence shown here is derived from an EMBL/GenBank/DDBJ whole genome shotgun (WGS) entry which is preliminary data.</text>
</comment>
<dbReference type="InterPro" id="IPR013761">
    <property type="entry name" value="SAM/pointed_sf"/>
</dbReference>
<accession>A0ABD3F0R9</accession>
<dbReference type="SMART" id="SM00558">
    <property type="entry name" value="JmjC"/>
    <property type="match status" value="1"/>
</dbReference>
<dbReference type="Pfam" id="PF13621">
    <property type="entry name" value="Cupin_8"/>
    <property type="match status" value="1"/>
</dbReference>
<dbReference type="SUPFAM" id="SSF51197">
    <property type="entry name" value="Clavaminate synthase-like"/>
    <property type="match status" value="1"/>
</dbReference>
<dbReference type="InterPro" id="IPR001660">
    <property type="entry name" value="SAM"/>
</dbReference>
<dbReference type="InterPro" id="IPR050910">
    <property type="entry name" value="JMJD6_ArgDemeth/LysHydrox"/>
</dbReference>
<evidence type="ECO:0000313" key="3">
    <source>
        <dbReference type="EMBL" id="KAL3659690.1"/>
    </source>
</evidence>
<reference evidence="3 4" key="1">
    <citation type="submission" date="2024-09" db="EMBL/GenBank/DDBJ databases">
        <title>Genome sequencing and assembly of Phytophthora oleae, isolate VK10A, causative agent of rot of olive drupes.</title>
        <authorList>
            <person name="Conti Taguali S."/>
            <person name="Riolo M."/>
            <person name="La Spada F."/>
            <person name="Cacciola S.O."/>
            <person name="Dionisio G."/>
        </authorList>
    </citation>
    <scope>NUCLEOTIDE SEQUENCE [LARGE SCALE GENOMIC DNA]</scope>
    <source>
        <strain evidence="3 4">VK10A</strain>
    </source>
</reference>
<dbReference type="AlphaFoldDB" id="A0ABD3F0R9"/>
<dbReference type="Pfam" id="PF00536">
    <property type="entry name" value="SAM_1"/>
    <property type="match status" value="1"/>
</dbReference>
<sequence>MRGLQCTPTDVSPQSDWELVMFTQPALASSAFTGFSDELLAYFTLFCQPTELLRLSEVNSVFYVFCQEDPLWMGQCLRLHNGDFSFHHNWKLTTFYPRNPRPLELEKNFRPIAVRDFGSDFLYRRWCRCHMELGDAYALPSEEQDPTIRRLQKIDIQGFTFKDFYEQYSRVPFIIKNAIGNWKASTEWTVEKLVERFPSDVKHRITHNLDVMSSSPTMEMSFADFFNYATNQHDETPLYIFDARFGEKMPAMLEDYAVDDLKVFKEDFLSVIASPEEEEGKEEPTKAVKLEAGGKKVRKDKKKKRAPGSIRPDFRWIVIGPQRTGAPWHQDPARTSAWNSLVKGRKRWAIYPPDSPPPGVNLGKNGEYRDSGLDMPSLMWYLHVYPTLTPDQKPLEIIQEEGETIYVPNGWWHLVLNLDLTIAVTQNVVDSHNAVMFMKDLLNDGQDEALEMFQHTLRTTRPETFDIFRLVQIPRASGYLSEELFQQTFRVLEHWKPQVKKVLKRHKVLTPLPNSTETAKNVKYPKMKNLTSRVNPTFAVGKRLLVKFFSQYNENWGEFDFEAYMTPNYDSMDTRLASSAKRRKQNVLQPYELKNAMSLRYAMEDCFRIERAVYQMIEKAANSSAALHSLQAMVPRLYHSGHLLYVDEADDEEGEGPMWRWPYVIIEYKSSSVGLDSITKKGGATLESWKGVARWISQEFLPKLHSVPIDAQFQGVYGHSKAEWDWYTHYLLRQRKRAVSFHLIESDLPAHLMKLLESFLPAANHDAIVSELLPVKPSQVKPVLLHGDLTDENILGSAVDAVPDNVVMSSVDNEPQASDLTTFLRAIGCEKYIPLLVEQEELTFESLSLLDEAHLKDLGIPLGPRLALLKGKQPTTSHTRIVDSEDDGSDGRFDADEAWETSSSSSESSDEEEEGDFTTPAGLAAIEAKRRERFVGPHEWVPTSIIDFADAKTGDPLYDLVAVFFAALHCDRGLWKETLASEYWQRYIQREKANSSPQRRCLQERFLQLVLLHPSRSVKGLLHYFPQASNFATWEDLARGVFNDLF</sequence>
<dbReference type="SUPFAM" id="SSF47769">
    <property type="entry name" value="SAM/Pointed domain"/>
    <property type="match status" value="1"/>
</dbReference>
<dbReference type="EMBL" id="JBIMZQ010000045">
    <property type="protein sequence ID" value="KAL3659690.1"/>
    <property type="molecule type" value="Genomic_DNA"/>
</dbReference>
<evidence type="ECO:0000313" key="4">
    <source>
        <dbReference type="Proteomes" id="UP001632037"/>
    </source>
</evidence>
<dbReference type="PANTHER" id="PTHR12480:SF35">
    <property type="entry name" value="TRANSCRIPTION FACTOR JUMONJI, JMJC DOMAIN-CONTAINING PROTEIN"/>
    <property type="match status" value="1"/>
</dbReference>
<feature type="region of interest" description="Disordered" evidence="1">
    <location>
        <begin position="877"/>
        <end position="918"/>
    </location>
</feature>
<name>A0ABD3F0R9_9STRA</name>
<organism evidence="3 4">
    <name type="scientific">Phytophthora oleae</name>
    <dbReference type="NCBI Taxonomy" id="2107226"/>
    <lineage>
        <taxon>Eukaryota</taxon>
        <taxon>Sar</taxon>
        <taxon>Stramenopiles</taxon>
        <taxon>Oomycota</taxon>
        <taxon>Peronosporomycetes</taxon>
        <taxon>Peronosporales</taxon>
        <taxon>Peronosporaceae</taxon>
        <taxon>Phytophthora</taxon>
    </lineage>
</organism>
<dbReference type="PROSITE" id="PS51184">
    <property type="entry name" value="JMJC"/>
    <property type="match status" value="1"/>
</dbReference>
<protein>
    <recommendedName>
        <fullName evidence="2">JmjC domain-containing protein</fullName>
    </recommendedName>
</protein>
<keyword evidence="4" id="KW-1185">Reference proteome</keyword>
<evidence type="ECO:0000256" key="1">
    <source>
        <dbReference type="SAM" id="MobiDB-lite"/>
    </source>
</evidence>
<dbReference type="Gene3D" id="1.10.150.50">
    <property type="entry name" value="Transcription Factor, Ets-1"/>
    <property type="match status" value="1"/>
</dbReference>
<dbReference type="InterPro" id="IPR041667">
    <property type="entry name" value="Cupin_8"/>
</dbReference>
<dbReference type="Proteomes" id="UP001632037">
    <property type="component" value="Unassembled WGS sequence"/>
</dbReference>
<dbReference type="InterPro" id="IPR003347">
    <property type="entry name" value="JmjC_dom"/>
</dbReference>
<evidence type="ECO:0000259" key="2">
    <source>
        <dbReference type="PROSITE" id="PS51184"/>
    </source>
</evidence>
<gene>
    <name evidence="3" type="ORF">V7S43_015365</name>
</gene>
<dbReference type="Gene3D" id="2.60.120.650">
    <property type="entry name" value="Cupin"/>
    <property type="match status" value="1"/>
</dbReference>
<dbReference type="PANTHER" id="PTHR12480">
    <property type="entry name" value="ARGININE DEMETHYLASE AND LYSYL-HYDROXYLASE JMJD"/>
    <property type="match status" value="1"/>
</dbReference>
<feature type="domain" description="JmjC" evidence="2">
    <location>
        <begin position="295"/>
        <end position="445"/>
    </location>
</feature>
<proteinExistence type="predicted"/>